<comment type="caution">
    <text evidence="2">The sequence shown here is derived from an EMBL/GenBank/DDBJ whole genome shotgun (WGS) entry which is preliminary data.</text>
</comment>
<organism evidence="2 3">
    <name type="scientific">Canavalia gladiata</name>
    <name type="common">Sword bean</name>
    <name type="synonym">Dolichos gladiatus</name>
    <dbReference type="NCBI Taxonomy" id="3824"/>
    <lineage>
        <taxon>Eukaryota</taxon>
        <taxon>Viridiplantae</taxon>
        <taxon>Streptophyta</taxon>
        <taxon>Embryophyta</taxon>
        <taxon>Tracheophyta</taxon>
        <taxon>Spermatophyta</taxon>
        <taxon>Magnoliopsida</taxon>
        <taxon>eudicotyledons</taxon>
        <taxon>Gunneridae</taxon>
        <taxon>Pentapetalae</taxon>
        <taxon>rosids</taxon>
        <taxon>fabids</taxon>
        <taxon>Fabales</taxon>
        <taxon>Fabaceae</taxon>
        <taxon>Papilionoideae</taxon>
        <taxon>50 kb inversion clade</taxon>
        <taxon>NPAAA clade</taxon>
        <taxon>indigoferoid/millettioid clade</taxon>
        <taxon>Phaseoleae</taxon>
        <taxon>Canavalia</taxon>
    </lineage>
</organism>
<name>A0AAN9R728_CANGL</name>
<gene>
    <name evidence="2" type="ORF">VNO77_03681</name>
</gene>
<feature type="region of interest" description="Disordered" evidence="1">
    <location>
        <begin position="46"/>
        <end position="67"/>
    </location>
</feature>
<dbReference type="EMBL" id="JAYMYQ010000001">
    <property type="protein sequence ID" value="KAK7361611.1"/>
    <property type="molecule type" value="Genomic_DNA"/>
</dbReference>
<dbReference type="Proteomes" id="UP001367508">
    <property type="component" value="Unassembled WGS sequence"/>
</dbReference>
<evidence type="ECO:0000256" key="1">
    <source>
        <dbReference type="SAM" id="MobiDB-lite"/>
    </source>
</evidence>
<feature type="compositionally biased region" description="Polar residues" evidence="1">
    <location>
        <begin position="11"/>
        <end position="20"/>
    </location>
</feature>
<keyword evidence="3" id="KW-1185">Reference proteome</keyword>
<reference evidence="2 3" key="1">
    <citation type="submission" date="2024-01" db="EMBL/GenBank/DDBJ databases">
        <title>The genomes of 5 underutilized Papilionoideae crops provide insights into root nodulation and disease resistanc.</title>
        <authorList>
            <person name="Jiang F."/>
        </authorList>
    </citation>
    <scope>NUCLEOTIDE SEQUENCE [LARGE SCALE GENOMIC DNA]</scope>
    <source>
        <strain evidence="2">LVBAO_FW01</strain>
        <tissue evidence="2">Leaves</tissue>
    </source>
</reference>
<feature type="region of interest" description="Disordered" evidence="1">
    <location>
        <begin position="1"/>
        <end position="20"/>
    </location>
</feature>
<dbReference type="AlphaFoldDB" id="A0AAN9R728"/>
<protein>
    <submittedName>
        <fullName evidence="2">Uncharacterized protein</fullName>
    </submittedName>
</protein>
<proteinExistence type="predicted"/>
<evidence type="ECO:0000313" key="2">
    <source>
        <dbReference type="EMBL" id="KAK7361611.1"/>
    </source>
</evidence>
<sequence length="246" mass="27268">MVGGRIVSDASRGSSDRSTPLATFSAAISPPFSVLRDWTSLCQNLDSTFDSRPSPPRDPVREDDPLRATGGTLFLAITGSREHTIEQRDVNGTVVIGVAYSRSPPPSKSTINAAGSSTHAYVFYRKTARSLLVSSLIPPRHPIMAYLGDSLACTGVRLRIHREYTNFLVKCTQGSNDYLIMVDHETILQSKVQLHNSDSYMQTMVNNKSEDIGISIRESEELEGVVSDDELHQDWIEDEDRRLQRG</sequence>
<evidence type="ECO:0000313" key="3">
    <source>
        <dbReference type="Proteomes" id="UP001367508"/>
    </source>
</evidence>
<accession>A0AAN9R728</accession>